<keyword evidence="2" id="KW-1185">Reference proteome</keyword>
<feature type="non-terminal residue" evidence="1">
    <location>
        <position position="1"/>
    </location>
</feature>
<proteinExistence type="predicted"/>
<name>A0A317SSH9_9PEZI</name>
<gene>
    <name evidence="1" type="ORF">C7212DRAFT_319926</name>
</gene>
<evidence type="ECO:0000313" key="1">
    <source>
        <dbReference type="EMBL" id="PWW76577.1"/>
    </source>
</evidence>
<protein>
    <submittedName>
        <fullName evidence="1">Uncharacterized protein</fullName>
    </submittedName>
</protein>
<dbReference type="Proteomes" id="UP000246991">
    <property type="component" value="Unassembled WGS sequence"/>
</dbReference>
<dbReference type="EMBL" id="PYWC01000032">
    <property type="protein sequence ID" value="PWW76577.1"/>
    <property type="molecule type" value="Genomic_DNA"/>
</dbReference>
<dbReference type="AlphaFoldDB" id="A0A317SSH9"/>
<sequence length="161" mass="18499">DISLMLTRNFGGYPLYYQHSTTLYRTSTQLTSLHQNTSHPNLINNPNPPITSTFQIPHRRSSTIAANFLPRSPYNQPTNQPTNLPPTLPPNPVLVQEAQDATHIVPILLGREERKKERKKKHVSSLLATSNSSSYFRFGLFWVHMPHHSPRYHMKCQGLYK</sequence>
<evidence type="ECO:0000313" key="2">
    <source>
        <dbReference type="Proteomes" id="UP000246991"/>
    </source>
</evidence>
<organism evidence="1 2">
    <name type="scientific">Tuber magnatum</name>
    <name type="common">white Piedmont truffle</name>
    <dbReference type="NCBI Taxonomy" id="42249"/>
    <lineage>
        <taxon>Eukaryota</taxon>
        <taxon>Fungi</taxon>
        <taxon>Dikarya</taxon>
        <taxon>Ascomycota</taxon>
        <taxon>Pezizomycotina</taxon>
        <taxon>Pezizomycetes</taxon>
        <taxon>Pezizales</taxon>
        <taxon>Tuberaceae</taxon>
        <taxon>Tuber</taxon>
    </lineage>
</organism>
<reference evidence="1 2" key="1">
    <citation type="submission" date="2018-03" db="EMBL/GenBank/DDBJ databases">
        <title>Genomes of Pezizomycetes fungi and the evolution of truffles.</title>
        <authorList>
            <person name="Murat C."/>
            <person name="Payen T."/>
            <person name="Noel B."/>
            <person name="Kuo A."/>
            <person name="Martin F.M."/>
        </authorList>
    </citation>
    <scope>NUCLEOTIDE SEQUENCE [LARGE SCALE GENOMIC DNA]</scope>
    <source>
        <strain evidence="1">091103-1</strain>
    </source>
</reference>
<comment type="caution">
    <text evidence="1">The sequence shown here is derived from an EMBL/GenBank/DDBJ whole genome shotgun (WGS) entry which is preliminary data.</text>
</comment>
<accession>A0A317SSH9</accession>